<keyword evidence="3" id="KW-1185">Reference proteome</keyword>
<reference evidence="2" key="1">
    <citation type="submission" date="2024-10" db="EMBL/GenBank/DDBJ databases">
        <authorList>
            <person name="Ryan C."/>
        </authorList>
    </citation>
    <scope>NUCLEOTIDE SEQUENCE [LARGE SCALE GENOMIC DNA]</scope>
</reference>
<gene>
    <name evidence="2" type="ORF">URODEC1_LOCUS61811</name>
</gene>
<dbReference type="Proteomes" id="UP001497457">
    <property type="component" value="Chromosome 24b"/>
</dbReference>
<evidence type="ECO:0000313" key="3">
    <source>
        <dbReference type="Proteomes" id="UP001497457"/>
    </source>
</evidence>
<feature type="region of interest" description="Disordered" evidence="1">
    <location>
        <begin position="1"/>
        <end position="63"/>
    </location>
</feature>
<dbReference type="EMBL" id="OZ075134">
    <property type="protein sequence ID" value="CAL4994171.1"/>
    <property type="molecule type" value="Genomic_DNA"/>
</dbReference>
<name>A0ABC9B696_9POAL</name>
<accession>A0ABC9B696</accession>
<protein>
    <submittedName>
        <fullName evidence="2">Uncharacterized protein</fullName>
    </submittedName>
</protein>
<evidence type="ECO:0000313" key="2">
    <source>
        <dbReference type="EMBL" id="CAL4994171.1"/>
    </source>
</evidence>
<feature type="compositionally biased region" description="Low complexity" evidence="1">
    <location>
        <begin position="41"/>
        <end position="60"/>
    </location>
</feature>
<feature type="compositionally biased region" description="Basic and acidic residues" evidence="1">
    <location>
        <begin position="16"/>
        <end position="25"/>
    </location>
</feature>
<dbReference type="AlphaFoldDB" id="A0ABC9B696"/>
<sequence>MGDIEAPGYFVGRPANYEEKPKDADQPANTQGTPGDYFVGRPQHQQQRVQTTPTTATTTAEQKKPGFFAKLFSCISPSRAES</sequence>
<proteinExistence type="predicted"/>
<evidence type="ECO:0000256" key="1">
    <source>
        <dbReference type="SAM" id="MobiDB-lite"/>
    </source>
</evidence>
<organism evidence="2 3">
    <name type="scientific">Urochloa decumbens</name>
    <dbReference type="NCBI Taxonomy" id="240449"/>
    <lineage>
        <taxon>Eukaryota</taxon>
        <taxon>Viridiplantae</taxon>
        <taxon>Streptophyta</taxon>
        <taxon>Embryophyta</taxon>
        <taxon>Tracheophyta</taxon>
        <taxon>Spermatophyta</taxon>
        <taxon>Magnoliopsida</taxon>
        <taxon>Liliopsida</taxon>
        <taxon>Poales</taxon>
        <taxon>Poaceae</taxon>
        <taxon>PACMAD clade</taxon>
        <taxon>Panicoideae</taxon>
        <taxon>Panicodae</taxon>
        <taxon>Paniceae</taxon>
        <taxon>Melinidinae</taxon>
        <taxon>Urochloa</taxon>
    </lineage>
</organism>